<name>A0A7X4W512_9GAMM</name>
<comment type="caution">
    <text evidence="2">The sequence shown here is derived from an EMBL/GenBank/DDBJ whole genome shotgun (WGS) entry which is preliminary data.</text>
</comment>
<gene>
    <name evidence="2" type="ORF">GRB96_08850</name>
</gene>
<dbReference type="Proteomes" id="UP000487929">
    <property type="component" value="Unassembled WGS sequence"/>
</dbReference>
<dbReference type="PANTHER" id="PTHR47472">
    <property type="entry name" value="PROPIONYL-COA CARBOXYLASE"/>
    <property type="match status" value="1"/>
</dbReference>
<keyword evidence="3" id="KW-1185">Reference proteome</keyword>
<reference evidence="2 3" key="1">
    <citation type="submission" date="2019-12" db="EMBL/GenBank/DDBJ databases">
        <title>Draft genome sequencing of Halomonas alimentaria DSM 15356.</title>
        <authorList>
            <person name="Pandiyan K."/>
            <person name="Kushwaha P."/>
            <person name="Gowdham M."/>
            <person name="Chakdar H."/>
            <person name="Singh A."/>
            <person name="Kumar M."/>
            <person name="Saxena A.K."/>
        </authorList>
    </citation>
    <scope>NUCLEOTIDE SEQUENCE [LARGE SCALE GENOMIC DNA]</scope>
    <source>
        <strain evidence="2 3">DSM 15356</strain>
    </source>
</reference>
<protein>
    <submittedName>
        <fullName evidence="2">Acyclic terpene utilization AtuA family protein</fullName>
    </submittedName>
</protein>
<feature type="domain" description="Acyclic terpene utilisation N-terminal" evidence="1">
    <location>
        <begin position="3"/>
        <end position="449"/>
    </location>
</feature>
<evidence type="ECO:0000313" key="2">
    <source>
        <dbReference type="EMBL" id="NAW34525.1"/>
    </source>
</evidence>
<accession>A0A7X4W512</accession>
<dbReference type="Pfam" id="PF07287">
    <property type="entry name" value="AtuA"/>
    <property type="match status" value="1"/>
</dbReference>
<dbReference type="RefSeq" id="WP_161431801.1">
    <property type="nucleotide sequence ID" value="NZ_WUTT01000001.1"/>
</dbReference>
<proteinExistence type="predicted"/>
<dbReference type="InterPro" id="IPR010839">
    <property type="entry name" value="AtuA_N"/>
</dbReference>
<organism evidence="2 3">
    <name type="scientific">Halomonas alimentaria</name>
    <dbReference type="NCBI Taxonomy" id="147248"/>
    <lineage>
        <taxon>Bacteria</taxon>
        <taxon>Pseudomonadati</taxon>
        <taxon>Pseudomonadota</taxon>
        <taxon>Gammaproteobacteria</taxon>
        <taxon>Oceanospirillales</taxon>
        <taxon>Halomonadaceae</taxon>
        <taxon>Halomonas</taxon>
    </lineage>
</organism>
<dbReference type="EMBL" id="WUTT01000001">
    <property type="protein sequence ID" value="NAW34525.1"/>
    <property type="molecule type" value="Genomic_DNA"/>
</dbReference>
<evidence type="ECO:0000259" key="1">
    <source>
        <dbReference type="Pfam" id="PF07287"/>
    </source>
</evidence>
<dbReference type="PANTHER" id="PTHR47472:SF1">
    <property type="entry name" value="DUF1446-DOMAIN-CONTAINING PROTEIN"/>
    <property type="match status" value="1"/>
</dbReference>
<dbReference type="OrthoDB" id="9763456at2"/>
<sequence>MTVVVGCGAGFSGDRTDAAVPLVDALLRYDAPRALMFETLGERTLAAAQLARLQDPDGGDEPLLEAFLSPVLGDCLRNDVTVLGNFGAANPEAARRRVAGLALRAGVHDARVAVIQGDDVREEMHALDWQPWEGERRELPEPNDVIAANVYLGADALVDALSQRAQVVITGRVADPALALAPLRHHHGWSYDDWDRIAAGTLAGHLIECGAQVTGGYFADPGAKDVPGMASLGYPIVEVERDGSLVVTKPPGTGGLVTEQTVKEQLLYEIHDPSAYVTPDVVLDLTGVEVRQVGRDRVSVKGVRGRPAPERLKTTISFLEGYQGEAEISYAGPNALARAKLARDTLRQRLENRCPADMKSRFDLIGISSVFDGDSASWRDIPESLSEDIRLRLAVEHRQRHVVELATQELLALYCCGPAGGGGVRRHHTRRLKTASYLVRREQVKPRVSINHGSGDHA</sequence>
<evidence type="ECO:0000313" key="3">
    <source>
        <dbReference type="Proteomes" id="UP000487929"/>
    </source>
</evidence>
<dbReference type="AlphaFoldDB" id="A0A7X4W512"/>